<dbReference type="GO" id="GO:0005764">
    <property type="term" value="C:lysosome"/>
    <property type="evidence" value="ECO:0007669"/>
    <property type="project" value="UniProtKB-SubCell"/>
</dbReference>
<dbReference type="Gene3D" id="3.20.20.70">
    <property type="entry name" value="Aldolase class I"/>
    <property type="match status" value="1"/>
</dbReference>
<evidence type="ECO:0000256" key="8">
    <source>
        <dbReference type="ARBA" id="ARBA00023228"/>
    </source>
</evidence>
<dbReference type="PANTHER" id="PTHR11452:SF66">
    <property type="entry name" value="ALPHA-GALACTOSIDASE"/>
    <property type="match status" value="1"/>
</dbReference>
<keyword evidence="6 10" id="KW-1015">Disulfide bond</keyword>
<keyword evidence="11" id="KW-0732">Signal</keyword>
<keyword evidence="7" id="KW-0325">Glycoprotein</keyword>
<dbReference type="GO" id="GO:0016139">
    <property type="term" value="P:glycoside catabolic process"/>
    <property type="evidence" value="ECO:0007669"/>
    <property type="project" value="TreeGrafter"/>
</dbReference>
<dbReference type="Pfam" id="PF17450">
    <property type="entry name" value="Melibiase_2_C"/>
    <property type="match status" value="1"/>
</dbReference>
<gene>
    <name evidence="13" type="ORF">J437_LFUL015843</name>
</gene>
<evidence type="ECO:0000256" key="1">
    <source>
        <dbReference type="ARBA" id="ARBA00004371"/>
    </source>
</evidence>
<reference evidence="13" key="2">
    <citation type="submission" date="2017-10" db="EMBL/GenBank/DDBJ databases">
        <title>Ladona fulva Genome sequencing and assembly.</title>
        <authorList>
            <person name="Murali S."/>
            <person name="Richards S."/>
            <person name="Bandaranaike D."/>
            <person name="Bellair M."/>
            <person name="Blankenburg K."/>
            <person name="Chao H."/>
            <person name="Dinh H."/>
            <person name="Doddapaneni H."/>
            <person name="Dugan-Rocha S."/>
            <person name="Elkadiri S."/>
            <person name="Gnanaolivu R."/>
            <person name="Hernandez B."/>
            <person name="Skinner E."/>
            <person name="Javaid M."/>
            <person name="Lee S."/>
            <person name="Li M."/>
            <person name="Ming W."/>
            <person name="Munidasa M."/>
            <person name="Muniz J."/>
            <person name="Nguyen L."/>
            <person name="Hughes D."/>
            <person name="Osuji N."/>
            <person name="Pu L.-L."/>
            <person name="Puazo M."/>
            <person name="Qu C."/>
            <person name="Quiroz J."/>
            <person name="Raj R."/>
            <person name="Weissenberger G."/>
            <person name="Xin Y."/>
            <person name="Zou X."/>
            <person name="Han Y."/>
            <person name="Worley K."/>
            <person name="Muzny D."/>
            <person name="Gibbs R."/>
        </authorList>
    </citation>
    <scope>NUCLEOTIDE SEQUENCE</scope>
    <source>
        <strain evidence="13">Sampled in the wild</strain>
    </source>
</reference>
<dbReference type="InterPro" id="IPR013780">
    <property type="entry name" value="Glyco_hydro_b"/>
</dbReference>
<evidence type="ECO:0000313" key="13">
    <source>
        <dbReference type="EMBL" id="KAG8227457.1"/>
    </source>
</evidence>
<dbReference type="InterPro" id="IPR017853">
    <property type="entry name" value="GH"/>
</dbReference>
<dbReference type="EMBL" id="KZ308324">
    <property type="protein sequence ID" value="KAG8227457.1"/>
    <property type="molecule type" value="Genomic_DNA"/>
</dbReference>
<feature type="domain" description="Alpha galactosidase A C-terminal" evidence="12">
    <location>
        <begin position="319"/>
        <end position="374"/>
    </location>
</feature>
<protein>
    <recommendedName>
        <fullName evidence="10">Alpha-galactosidase</fullName>
        <ecNumber evidence="10">3.2.1.-</ecNumber>
    </recommendedName>
</protein>
<organism evidence="13 14">
    <name type="scientific">Ladona fulva</name>
    <name type="common">Scarce chaser dragonfly</name>
    <name type="synonym">Libellula fulva</name>
    <dbReference type="NCBI Taxonomy" id="123851"/>
    <lineage>
        <taxon>Eukaryota</taxon>
        <taxon>Metazoa</taxon>
        <taxon>Ecdysozoa</taxon>
        <taxon>Arthropoda</taxon>
        <taxon>Hexapoda</taxon>
        <taxon>Insecta</taxon>
        <taxon>Pterygota</taxon>
        <taxon>Palaeoptera</taxon>
        <taxon>Odonata</taxon>
        <taxon>Epiprocta</taxon>
        <taxon>Anisoptera</taxon>
        <taxon>Libelluloidea</taxon>
        <taxon>Libellulidae</taxon>
        <taxon>Ladona</taxon>
    </lineage>
</organism>
<evidence type="ECO:0000256" key="5">
    <source>
        <dbReference type="ARBA" id="ARBA00023098"/>
    </source>
</evidence>
<dbReference type="GO" id="GO:0019377">
    <property type="term" value="P:glycolipid catabolic process"/>
    <property type="evidence" value="ECO:0007669"/>
    <property type="project" value="UniProtKB-ARBA"/>
</dbReference>
<evidence type="ECO:0000256" key="7">
    <source>
        <dbReference type="ARBA" id="ARBA00023180"/>
    </source>
</evidence>
<dbReference type="CDD" id="cd14792">
    <property type="entry name" value="GH27"/>
    <property type="match status" value="1"/>
</dbReference>
<evidence type="ECO:0000256" key="10">
    <source>
        <dbReference type="RuleBase" id="RU361168"/>
    </source>
</evidence>
<evidence type="ECO:0000256" key="11">
    <source>
        <dbReference type="SAM" id="SignalP"/>
    </source>
</evidence>
<dbReference type="PROSITE" id="PS00512">
    <property type="entry name" value="ALPHA_GALACTOSIDASE"/>
    <property type="match status" value="1"/>
</dbReference>
<comment type="subcellular location">
    <subcellularLocation>
        <location evidence="1">Lysosome</location>
    </subcellularLocation>
</comment>
<evidence type="ECO:0000256" key="4">
    <source>
        <dbReference type="ARBA" id="ARBA00022801"/>
    </source>
</evidence>
<dbReference type="InterPro" id="IPR035373">
    <property type="entry name" value="Melibiase/NAGA_C"/>
</dbReference>
<reference evidence="13" key="1">
    <citation type="submission" date="2013-04" db="EMBL/GenBank/DDBJ databases">
        <authorList>
            <person name="Qu J."/>
            <person name="Murali S.C."/>
            <person name="Bandaranaike D."/>
            <person name="Bellair M."/>
            <person name="Blankenburg K."/>
            <person name="Chao H."/>
            <person name="Dinh H."/>
            <person name="Doddapaneni H."/>
            <person name="Downs B."/>
            <person name="Dugan-Rocha S."/>
            <person name="Elkadiri S."/>
            <person name="Gnanaolivu R.D."/>
            <person name="Hernandez B."/>
            <person name="Javaid M."/>
            <person name="Jayaseelan J.C."/>
            <person name="Lee S."/>
            <person name="Li M."/>
            <person name="Ming W."/>
            <person name="Munidasa M."/>
            <person name="Muniz J."/>
            <person name="Nguyen L."/>
            <person name="Ongeri F."/>
            <person name="Osuji N."/>
            <person name="Pu L.-L."/>
            <person name="Puazo M."/>
            <person name="Qu C."/>
            <person name="Quiroz J."/>
            <person name="Raj R."/>
            <person name="Weissenberger G."/>
            <person name="Xin Y."/>
            <person name="Zou X."/>
            <person name="Han Y."/>
            <person name="Richards S."/>
            <person name="Worley K."/>
            <person name="Muzny D."/>
            <person name="Gibbs R."/>
        </authorList>
    </citation>
    <scope>NUCLEOTIDE SEQUENCE</scope>
    <source>
        <strain evidence="13">Sampled in the wild</strain>
    </source>
</reference>
<comment type="subunit">
    <text evidence="3 10">Homodimer.</text>
</comment>
<evidence type="ECO:0000256" key="3">
    <source>
        <dbReference type="ARBA" id="ARBA00011738"/>
    </source>
</evidence>
<dbReference type="Proteomes" id="UP000792457">
    <property type="component" value="Unassembled WGS sequence"/>
</dbReference>
<dbReference type="EC" id="3.2.1.-" evidence="10"/>
<evidence type="ECO:0000313" key="14">
    <source>
        <dbReference type="Proteomes" id="UP000792457"/>
    </source>
</evidence>
<dbReference type="InterPro" id="IPR002241">
    <property type="entry name" value="Glyco_hydro_27"/>
</dbReference>
<evidence type="ECO:0000256" key="2">
    <source>
        <dbReference type="ARBA" id="ARBA00009743"/>
    </source>
</evidence>
<dbReference type="GO" id="GO:0016020">
    <property type="term" value="C:membrane"/>
    <property type="evidence" value="ECO:0007669"/>
    <property type="project" value="GOC"/>
</dbReference>
<dbReference type="SUPFAM" id="SSF51011">
    <property type="entry name" value="Glycosyl hydrolase domain"/>
    <property type="match status" value="1"/>
</dbReference>
<dbReference type="GO" id="GO:0009311">
    <property type="term" value="P:oligosaccharide metabolic process"/>
    <property type="evidence" value="ECO:0007669"/>
    <property type="project" value="TreeGrafter"/>
</dbReference>
<dbReference type="AlphaFoldDB" id="A0A8K0K4D0"/>
<accession>A0A8K0K4D0</accession>
<dbReference type="FunFam" id="3.20.20.70:FF:000070">
    <property type="entry name" value="Alpha-galactosidase"/>
    <property type="match status" value="1"/>
</dbReference>
<evidence type="ECO:0000256" key="6">
    <source>
        <dbReference type="ARBA" id="ARBA00023157"/>
    </source>
</evidence>
<evidence type="ECO:0000259" key="12">
    <source>
        <dbReference type="Pfam" id="PF17450"/>
    </source>
</evidence>
<feature type="chain" id="PRO_5035482639" description="Alpha-galactosidase" evidence="11">
    <location>
        <begin position="26"/>
        <end position="386"/>
    </location>
</feature>
<dbReference type="OrthoDB" id="5795902at2759"/>
<dbReference type="Pfam" id="PF16499">
    <property type="entry name" value="Melibiase_2"/>
    <property type="match status" value="1"/>
</dbReference>
<feature type="signal peptide" evidence="11">
    <location>
        <begin position="1"/>
        <end position="25"/>
    </location>
</feature>
<keyword evidence="8" id="KW-0458">Lysosome</keyword>
<dbReference type="SUPFAM" id="SSF51445">
    <property type="entry name" value="(Trans)glycosidases"/>
    <property type="match status" value="1"/>
</dbReference>
<dbReference type="PANTHER" id="PTHR11452">
    <property type="entry name" value="ALPHA-GALACTOSIDASE/ALPHA-N-ACETYLGALACTOSAMINIDASE"/>
    <property type="match status" value="1"/>
</dbReference>
<keyword evidence="4 10" id="KW-0378">Hydrolase</keyword>
<comment type="similarity">
    <text evidence="2 10">Belongs to the glycosyl hydrolase 27 family.</text>
</comment>
<dbReference type="GO" id="GO:0004557">
    <property type="term" value="F:alpha-galactosidase activity"/>
    <property type="evidence" value="ECO:0007669"/>
    <property type="project" value="TreeGrafter"/>
</dbReference>
<dbReference type="InterPro" id="IPR000111">
    <property type="entry name" value="Glyco_hydro_27/36_CS"/>
</dbReference>
<keyword evidence="9 10" id="KW-0326">Glycosidase</keyword>
<sequence>MPTLFKMSLKICALLLITLSIRTDALENGLARTPPMGWMSWQRFRCVTDCVNYPDDCISDKLFRTMADHMVSEGYADVGYEYLIIDDCWLERNRDANGKLQPDGSRFPHGILDLSNYIHSKGLKFGLYEDYGNYTCAGYPGVLGHLEEDAKTFAEWEVDYVKLDGCYAELKDMDIGYPAFGRYLNQTGRPMIYSCSWPVYQNFSGIRPNYTAIIETCNLWRNYGDIQDSWDSVLSIVEFYALTQDEIVEYAGPGHWNDPDMLIIGDFGLSKEQSKSQMALWAIMASPLIMSNDLRTVEPDFKAILQNRKVIAINQDPLGIQGKRKLKANNIDVWVRPISPIVNGKYSYAVVIFSRRTDGTPYMISVKLSDLGMDNEAGYDFEPMSG</sequence>
<keyword evidence="5" id="KW-0443">Lipid metabolism</keyword>
<proteinExistence type="inferred from homology"/>
<keyword evidence="14" id="KW-1185">Reference proteome</keyword>
<comment type="caution">
    <text evidence="13">The sequence shown here is derived from an EMBL/GenBank/DDBJ whole genome shotgun (WGS) entry which is preliminary data.</text>
</comment>
<evidence type="ECO:0000256" key="9">
    <source>
        <dbReference type="ARBA" id="ARBA00023295"/>
    </source>
</evidence>
<dbReference type="InterPro" id="IPR013785">
    <property type="entry name" value="Aldolase_TIM"/>
</dbReference>
<dbReference type="Gene3D" id="2.60.40.1180">
    <property type="entry name" value="Golgi alpha-mannosidase II"/>
    <property type="match status" value="1"/>
</dbReference>
<dbReference type="PRINTS" id="PR00740">
    <property type="entry name" value="GLHYDRLASE27"/>
</dbReference>
<name>A0A8K0K4D0_LADFU</name>